<reference evidence="1" key="1">
    <citation type="submission" date="2020-09" db="EMBL/GenBank/DDBJ databases">
        <title>New species isolated from human feces.</title>
        <authorList>
            <person name="Kitahara M."/>
            <person name="Shigeno Y."/>
            <person name="Shime M."/>
            <person name="Matsumoto Y."/>
            <person name="Nakamura S."/>
            <person name="Motooka D."/>
            <person name="Fukuoka S."/>
            <person name="Nishikawa H."/>
            <person name="Benno Y."/>
        </authorList>
    </citation>
    <scope>NUCLEOTIDE SEQUENCE</scope>
    <source>
        <strain evidence="1">MM59</strain>
    </source>
</reference>
<dbReference type="EMBL" id="AP023420">
    <property type="protein sequence ID" value="BCK83255.1"/>
    <property type="molecule type" value="Genomic_DNA"/>
</dbReference>
<dbReference type="KEGG" id="pfaa:MM59RIKEN_05740"/>
<protein>
    <submittedName>
        <fullName evidence="1">Uncharacterized protein</fullName>
    </submittedName>
</protein>
<accession>A0A810Q9F8</accession>
<dbReference type="GeneID" id="78198857"/>
<name>A0A810Q9F8_9FIRM</name>
<evidence type="ECO:0000313" key="2">
    <source>
        <dbReference type="Proteomes" id="UP000679848"/>
    </source>
</evidence>
<gene>
    <name evidence="1" type="ORF">MM59RIKEN_05740</name>
</gene>
<dbReference type="AlphaFoldDB" id="A0A810Q9F8"/>
<dbReference type="Proteomes" id="UP000679848">
    <property type="component" value="Chromosome"/>
</dbReference>
<sequence length="172" mass="19578">MTQREKDLFYEVLELLRKEVRTSSDFRNRDWKDADDYIFSALHLTQGDIAEIYSGRRGLVYDKSAIEGFYPVCPSYAELLRLHAAYAVGSVTLECELYKSALNDMPCIRAYSIDEGLVQLVLTSADAPQLEEFLGEHITLFYQPARKWKAAEISILGSKADGYVVLYSAKEE</sequence>
<proteinExistence type="predicted"/>
<dbReference type="RefSeq" id="WP_050624243.1">
    <property type="nucleotide sequence ID" value="NZ_AP023420.1"/>
</dbReference>
<organism evidence="1 2">
    <name type="scientific">Pusillibacter faecalis</name>
    <dbReference type="NCBI Taxonomy" id="2714358"/>
    <lineage>
        <taxon>Bacteria</taxon>
        <taxon>Bacillati</taxon>
        <taxon>Bacillota</taxon>
        <taxon>Clostridia</taxon>
        <taxon>Eubacteriales</taxon>
        <taxon>Oscillospiraceae</taxon>
        <taxon>Pusillibacter</taxon>
    </lineage>
</organism>
<evidence type="ECO:0000313" key="1">
    <source>
        <dbReference type="EMBL" id="BCK83255.1"/>
    </source>
</evidence>
<keyword evidence="2" id="KW-1185">Reference proteome</keyword>